<reference evidence="2 3" key="1">
    <citation type="submission" date="2022-10" db="EMBL/GenBank/DDBJ databases">
        <title>The complete genomes of actinobacterial strains from the NBC collection.</title>
        <authorList>
            <person name="Joergensen T.S."/>
            <person name="Alvarez Arevalo M."/>
            <person name="Sterndorff E.B."/>
            <person name="Faurdal D."/>
            <person name="Vuksanovic O."/>
            <person name="Mourched A.-S."/>
            <person name="Charusanti P."/>
            <person name="Shaw S."/>
            <person name="Blin K."/>
            <person name="Weber T."/>
        </authorList>
    </citation>
    <scope>NUCLEOTIDE SEQUENCE [LARGE SCALE GENOMIC DNA]</scope>
    <source>
        <strain evidence="2 3">NBC_00206</strain>
    </source>
</reference>
<protein>
    <submittedName>
        <fullName evidence="2">PLAT/LH2 domain-containing protein</fullName>
    </submittedName>
</protein>
<sequence>MPEYRIQVVTGKVESAGTDANVYLTIYGSAGSSEEIHLESGGDDFERASVSNFVHTLRDLGDLRKVRIRHDNTGGWPGWFLERIVIRNEDSDQEWSFPCSLWLSTDEHDEQIDRILDLA</sequence>
<dbReference type="PROSITE" id="PS50095">
    <property type="entry name" value="PLAT"/>
    <property type="match status" value="1"/>
</dbReference>
<evidence type="ECO:0000259" key="1">
    <source>
        <dbReference type="PROSITE" id="PS50095"/>
    </source>
</evidence>
<dbReference type="RefSeq" id="WP_115505143.1">
    <property type="nucleotide sequence ID" value="NZ_CP108125.1"/>
</dbReference>
<feature type="domain" description="PLAT" evidence="1">
    <location>
        <begin position="2"/>
        <end position="117"/>
    </location>
</feature>
<dbReference type="SUPFAM" id="SSF49723">
    <property type="entry name" value="Lipase/lipooxygenase domain (PLAT/LH2 domain)"/>
    <property type="match status" value="1"/>
</dbReference>
<keyword evidence="3" id="KW-1185">Reference proteome</keyword>
<name>A0ABZ1J3V5_9ACTN</name>
<proteinExistence type="predicted"/>
<dbReference type="PANTHER" id="PTHR45901:SF3">
    <property type="entry name" value="LIPOXYGENASE HOMOLOGY DOMAIN-CONTAINING PROTEIN 1"/>
    <property type="match status" value="1"/>
</dbReference>
<accession>A0ABZ1J3V5</accession>
<dbReference type="CDD" id="cd01756">
    <property type="entry name" value="PLAT_repeat"/>
    <property type="match status" value="1"/>
</dbReference>
<evidence type="ECO:0000313" key="3">
    <source>
        <dbReference type="Proteomes" id="UP001622690"/>
    </source>
</evidence>
<dbReference type="PANTHER" id="PTHR45901">
    <property type="entry name" value="PROTEIN CBG12474"/>
    <property type="match status" value="1"/>
</dbReference>
<dbReference type="SMART" id="SM00308">
    <property type="entry name" value="LH2"/>
    <property type="match status" value="1"/>
</dbReference>
<organism evidence="2 3">
    <name type="scientific">Streptomyces nigra</name>
    <dbReference type="NCBI Taxonomy" id="1827580"/>
    <lineage>
        <taxon>Bacteria</taxon>
        <taxon>Bacillati</taxon>
        <taxon>Actinomycetota</taxon>
        <taxon>Actinomycetes</taxon>
        <taxon>Kitasatosporales</taxon>
        <taxon>Streptomycetaceae</taxon>
        <taxon>Streptomyces</taxon>
    </lineage>
</organism>
<dbReference type="InterPro" id="IPR001024">
    <property type="entry name" value="PLAT/LH2_dom"/>
</dbReference>
<gene>
    <name evidence="2" type="ORF">OHU27_34255</name>
</gene>
<dbReference type="InterPro" id="IPR036392">
    <property type="entry name" value="PLAT/LH2_dom_sf"/>
</dbReference>
<dbReference type="Gene3D" id="2.40.180.10">
    <property type="entry name" value="Catalase core domain"/>
    <property type="match status" value="1"/>
</dbReference>
<dbReference type="InterPro" id="IPR052970">
    <property type="entry name" value="Inner_ear_hair_cell_LOXHD"/>
</dbReference>
<dbReference type="Pfam" id="PF01477">
    <property type="entry name" value="PLAT"/>
    <property type="match status" value="1"/>
</dbReference>
<dbReference type="Proteomes" id="UP001622690">
    <property type="component" value="Chromosome"/>
</dbReference>
<dbReference type="EMBL" id="CP108125">
    <property type="protein sequence ID" value="WTO87235.1"/>
    <property type="molecule type" value="Genomic_DNA"/>
</dbReference>
<evidence type="ECO:0000313" key="2">
    <source>
        <dbReference type="EMBL" id="WTO87235.1"/>
    </source>
</evidence>